<dbReference type="Gene3D" id="3.40.50.2300">
    <property type="match status" value="1"/>
</dbReference>
<reference evidence="14" key="1">
    <citation type="submission" date="2023-12" db="EMBL/GenBank/DDBJ databases">
        <title>Fervidustalea candida gen. nov., sp. nov., a novel member of the family Paenibacillaceae isolated from a geothermal area.</title>
        <authorList>
            <person name="Li W.-J."/>
            <person name="Jiao J.-Y."/>
            <person name="Chen Y."/>
        </authorList>
    </citation>
    <scope>NUCLEOTIDE SEQUENCE</scope>
    <source>
        <strain evidence="14">SYSU GA230002</strain>
    </source>
</reference>
<comment type="catalytic activity">
    <reaction evidence="1">
        <text>ATP + protein L-histidine = ADP + protein N-phospho-L-histidine.</text>
        <dbReference type="EC" id="2.7.13.3"/>
    </reaction>
</comment>
<dbReference type="Proteomes" id="UP001310386">
    <property type="component" value="Unassembled WGS sequence"/>
</dbReference>
<evidence type="ECO:0000313" key="14">
    <source>
        <dbReference type="EMBL" id="MEB3102916.1"/>
    </source>
</evidence>
<evidence type="ECO:0000256" key="3">
    <source>
        <dbReference type="ARBA" id="ARBA00022553"/>
    </source>
</evidence>
<dbReference type="CDD" id="cd00082">
    <property type="entry name" value="HisKA"/>
    <property type="match status" value="1"/>
</dbReference>
<dbReference type="Gene3D" id="3.30.450.20">
    <property type="entry name" value="PAS domain"/>
    <property type="match status" value="3"/>
</dbReference>
<feature type="domain" description="PAS" evidence="13">
    <location>
        <begin position="414"/>
        <end position="467"/>
    </location>
</feature>
<evidence type="ECO:0000256" key="1">
    <source>
        <dbReference type="ARBA" id="ARBA00000085"/>
    </source>
</evidence>
<feature type="domain" description="Response regulatory" evidence="12">
    <location>
        <begin position="8"/>
        <end position="125"/>
    </location>
</feature>
<dbReference type="InterPro" id="IPR035965">
    <property type="entry name" value="PAS-like_dom_sf"/>
</dbReference>
<dbReference type="InterPro" id="IPR004358">
    <property type="entry name" value="Sig_transdc_His_kin-like_C"/>
</dbReference>
<dbReference type="InterPro" id="IPR001610">
    <property type="entry name" value="PAC"/>
</dbReference>
<proteinExistence type="predicted"/>
<feature type="domain" description="Histidine kinase" evidence="11">
    <location>
        <begin position="551"/>
        <end position="751"/>
    </location>
</feature>
<dbReference type="Pfam" id="PF02518">
    <property type="entry name" value="HATPase_c"/>
    <property type="match status" value="1"/>
</dbReference>
<dbReference type="PRINTS" id="PR00344">
    <property type="entry name" value="BCTRLSENSOR"/>
</dbReference>
<evidence type="ECO:0000256" key="5">
    <source>
        <dbReference type="ARBA" id="ARBA00022741"/>
    </source>
</evidence>
<dbReference type="SMART" id="SM00448">
    <property type="entry name" value="REC"/>
    <property type="match status" value="1"/>
</dbReference>
<dbReference type="PANTHER" id="PTHR43547:SF2">
    <property type="entry name" value="HYBRID SIGNAL TRANSDUCTION HISTIDINE KINASE C"/>
    <property type="match status" value="1"/>
</dbReference>
<feature type="domain" description="PAS" evidence="13">
    <location>
        <begin position="164"/>
        <end position="221"/>
    </location>
</feature>
<keyword evidence="3 9" id="KW-0597">Phosphoprotein</keyword>
<dbReference type="EC" id="2.7.13.3" evidence="2"/>
<dbReference type="Pfam" id="PF00072">
    <property type="entry name" value="Response_reg"/>
    <property type="match status" value="1"/>
</dbReference>
<dbReference type="Pfam" id="PF00512">
    <property type="entry name" value="HisKA"/>
    <property type="match status" value="1"/>
</dbReference>
<evidence type="ECO:0000256" key="8">
    <source>
        <dbReference type="ARBA" id="ARBA00023012"/>
    </source>
</evidence>
<dbReference type="SMART" id="SM00388">
    <property type="entry name" value="HisKA"/>
    <property type="match status" value="1"/>
</dbReference>
<dbReference type="SUPFAM" id="SSF52172">
    <property type="entry name" value="CheY-like"/>
    <property type="match status" value="1"/>
</dbReference>
<dbReference type="SUPFAM" id="SSF47384">
    <property type="entry name" value="Homodimeric domain of signal transducing histidine kinase"/>
    <property type="match status" value="1"/>
</dbReference>
<keyword evidence="15" id="KW-1185">Reference proteome</keyword>
<keyword evidence="7" id="KW-0067">ATP-binding</keyword>
<evidence type="ECO:0000256" key="7">
    <source>
        <dbReference type="ARBA" id="ARBA00022840"/>
    </source>
</evidence>
<dbReference type="InterPro" id="IPR011006">
    <property type="entry name" value="CheY-like_superfamily"/>
</dbReference>
<dbReference type="SUPFAM" id="SSF55785">
    <property type="entry name" value="PYP-like sensor domain (PAS domain)"/>
    <property type="match status" value="3"/>
</dbReference>
<organism evidence="14 15">
    <name type="scientific">Ferviditalea candida</name>
    <dbReference type="NCBI Taxonomy" id="3108399"/>
    <lineage>
        <taxon>Bacteria</taxon>
        <taxon>Bacillati</taxon>
        <taxon>Bacillota</taxon>
        <taxon>Bacilli</taxon>
        <taxon>Bacillales</taxon>
        <taxon>Paenibacillaceae</taxon>
        <taxon>Ferviditalea</taxon>
    </lineage>
</organism>
<keyword evidence="5" id="KW-0547">Nucleotide-binding</keyword>
<evidence type="ECO:0000256" key="6">
    <source>
        <dbReference type="ARBA" id="ARBA00022777"/>
    </source>
</evidence>
<dbReference type="InterPro" id="IPR005467">
    <property type="entry name" value="His_kinase_dom"/>
</dbReference>
<dbReference type="SMART" id="SM00387">
    <property type="entry name" value="HATPase_c"/>
    <property type="match status" value="1"/>
</dbReference>
<dbReference type="InterPro" id="IPR036097">
    <property type="entry name" value="HisK_dim/P_sf"/>
</dbReference>
<sequence>MMQEQKTNILIVDDNPKNLLALEAVLASPQYNLVRANSGLEALKHILQNDFAIILLDVQMPGLNGFETAKLIKKRKISTHVPIIFITAISQAPDHVMQGYSVGAIDYIFKPFDPETLRSKVEGFVKIHQYREQIKFQGELLRQQALELQKTNEQLIRVASDLRKAEALSRIIGETSIDTFVTFNEQGLILTVNPAVQTMFGYQTDELPGSPVMRLLPLFDPLIRHDCGKIWETVAVRKDNSRFPADIQLGAARIEDQHIFVCSIRDITDRKLMEEERKQQYDKLEKLVEERTLELKNSNRRNESILESISDAFLAVDKQWRFTYLNQEAERKIGEKREALIGKSLWDIDVPSFRNIYEEFHTAMDQRIPVHFEIRMPDSDRWLEVHAYPSETGLSVYFSDITQRKRMEQDLLRSEERFRKIIESSPSLLAIRSLQDSRYLDVNESWLQHTGYGYEEVLQQTSNLLQIAADPGGNTATSGLLELERSVRNAKITYLTKSGEKREGLLSTEVIEIQGEACILSVITDITEKSLLTKEMARLDRLNLVGEMAAGIAHEIRNPMTTVRGFLQISKTRPSPEHIDLMVKELDRANGIITEFLSLARNKTTDRRFQSLNAIIEALFPLIQAEALLSGKTVSLELGNCPLLDLDEKDIRQMILNLAINGLEAMSSGGKLSIITNADPQGVMLEIRDEGSGIKQELLEKLGTPFFTTKEQGTGLGLAICYSVAARHNAVIDVDTGPWGTAFLVLFRAEI</sequence>
<dbReference type="InterPro" id="IPR013656">
    <property type="entry name" value="PAS_4"/>
</dbReference>
<evidence type="ECO:0000259" key="13">
    <source>
        <dbReference type="PROSITE" id="PS50112"/>
    </source>
</evidence>
<evidence type="ECO:0000259" key="12">
    <source>
        <dbReference type="PROSITE" id="PS50110"/>
    </source>
</evidence>
<keyword evidence="10" id="KW-0175">Coiled coil</keyword>
<feature type="coiled-coil region" evidence="10">
    <location>
        <begin position="270"/>
        <end position="301"/>
    </location>
</feature>
<dbReference type="Pfam" id="PF08448">
    <property type="entry name" value="PAS_4"/>
    <property type="match status" value="1"/>
</dbReference>
<evidence type="ECO:0000256" key="4">
    <source>
        <dbReference type="ARBA" id="ARBA00022679"/>
    </source>
</evidence>
<dbReference type="RefSeq" id="WP_371755040.1">
    <property type="nucleotide sequence ID" value="NZ_JAYJLD010000024.1"/>
</dbReference>
<evidence type="ECO:0000256" key="2">
    <source>
        <dbReference type="ARBA" id="ARBA00012438"/>
    </source>
</evidence>
<name>A0ABU5ZML1_9BACL</name>
<dbReference type="CDD" id="cd00130">
    <property type="entry name" value="PAS"/>
    <property type="match status" value="2"/>
</dbReference>
<dbReference type="Gene3D" id="1.10.287.130">
    <property type="match status" value="1"/>
</dbReference>
<keyword evidence="6" id="KW-0418">Kinase</keyword>
<dbReference type="InterPro" id="IPR003594">
    <property type="entry name" value="HATPase_dom"/>
</dbReference>
<dbReference type="Pfam" id="PF13188">
    <property type="entry name" value="PAS_8"/>
    <property type="match status" value="1"/>
</dbReference>
<dbReference type="PROSITE" id="PS50110">
    <property type="entry name" value="RESPONSE_REGULATORY"/>
    <property type="match status" value="1"/>
</dbReference>
<keyword evidence="4" id="KW-0808">Transferase</keyword>
<dbReference type="InterPro" id="IPR036890">
    <property type="entry name" value="HATPase_C_sf"/>
</dbReference>
<dbReference type="EMBL" id="JAYJLD010000024">
    <property type="protein sequence ID" value="MEB3102916.1"/>
    <property type="molecule type" value="Genomic_DNA"/>
</dbReference>
<evidence type="ECO:0000256" key="10">
    <source>
        <dbReference type="SAM" id="Coils"/>
    </source>
</evidence>
<dbReference type="InterPro" id="IPR000014">
    <property type="entry name" value="PAS"/>
</dbReference>
<feature type="domain" description="PAS" evidence="13">
    <location>
        <begin position="298"/>
        <end position="361"/>
    </location>
</feature>
<dbReference type="SMART" id="SM00091">
    <property type="entry name" value="PAS"/>
    <property type="match status" value="3"/>
</dbReference>
<evidence type="ECO:0000259" key="11">
    <source>
        <dbReference type="PROSITE" id="PS50109"/>
    </source>
</evidence>
<comment type="caution">
    <text evidence="14">The sequence shown here is derived from an EMBL/GenBank/DDBJ whole genome shotgun (WGS) entry which is preliminary data.</text>
</comment>
<dbReference type="SMART" id="SM00086">
    <property type="entry name" value="PAC"/>
    <property type="match status" value="2"/>
</dbReference>
<gene>
    <name evidence="14" type="ORF">VF724_14755</name>
</gene>
<dbReference type="PROSITE" id="PS50109">
    <property type="entry name" value="HIS_KIN"/>
    <property type="match status" value="1"/>
</dbReference>
<dbReference type="PROSITE" id="PS50112">
    <property type="entry name" value="PAS"/>
    <property type="match status" value="3"/>
</dbReference>
<keyword evidence="8" id="KW-0902">Two-component regulatory system</keyword>
<dbReference type="Pfam" id="PF13426">
    <property type="entry name" value="PAS_9"/>
    <property type="match status" value="1"/>
</dbReference>
<evidence type="ECO:0000313" key="15">
    <source>
        <dbReference type="Proteomes" id="UP001310386"/>
    </source>
</evidence>
<dbReference type="NCBIfam" id="TIGR00229">
    <property type="entry name" value="sensory_box"/>
    <property type="match status" value="3"/>
</dbReference>
<feature type="modified residue" description="4-aspartylphosphate" evidence="9">
    <location>
        <position position="57"/>
    </location>
</feature>
<dbReference type="Gene3D" id="3.30.565.10">
    <property type="entry name" value="Histidine kinase-like ATPase, C-terminal domain"/>
    <property type="match status" value="1"/>
</dbReference>
<dbReference type="InterPro" id="IPR001789">
    <property type="entry name" value="Sig_transdc_resp-reg_receiver"/>
</dbReference>
<dbReference type="InterPro" id="IPR003661">
    <property type="entry name" value="HisK_dim/P_dom"/>
</dbReference>
<evidence type="ECO:0000256" key="9">
    <source>
        <dbReference type="PROSITE-ProRule" id="PRU00169"/>
    </source>
</evidence>
<dbReference type="PANTHER" id="PTHR43547">
    <property type="entry name" value="TWO-COMPONENT HISTIDINE KINASE"/>
    <property type="match status" value="1"/>
</dbReference>
<protein>
    <recommendedName>
        <fullName evidence="2">histidine kinase</fullName>
        <ecNumber evidence="2">2.7.13.3</ecNumber>
    </recommendedName>
</protein>
<dbReference type="SUPFAM" id="SSF55874">
    <property type="entry name" value="ATPase domain of HSP90 chaperone/DNA topoisomerase II/histidine kinase"/>
    <property type="match status" value="1"/>
</dbReference>
<accession>A0ABU5ZML1</accession>